<sequence length="107" mass="11915">MFYGEIYVLASKETFSSAHGFAGIFKNNHIGLLVGEPTGNGTLSYGNTLKHELPNSKIKFNVATKSFKIPKTELDSDTLEPDVHIVYTRQDIILNNDPVIDWINNCS</sequence>
<name>A0A645D2C0_9ZZZZ</name>
<dbReference type="Gene3D" id="3.90.226.10">
    <property type="entry name" value="2-enoyl-CoA Hydratase, Chain A, domain 1"/>
    <property type="match status" value="1"/>
</dbReference>
<gene>
    <name evidence="2" type="ORF">SDC9_130375</name>
</gene>
<evidence type="ECO:0000259" key="1">
    <source>
        <dbReference type="Pfam" id="PF03572"/>
    </source>
</evidence>
<dbReference type="Pfam" id="PF03572">
    <property type="entry name" value="Peptidase_S41"/>
    <property type="match status" value="1"/>
</dbReference>
<dbReference type="GO" id="GO:0008236">
    <property type="term" value="F:serine-type peptidase activity"/>
    <property type="evidence" value="ECO:0007669"/>
    <property type="project" value="InterPro"/>
</dbReference>
<feature type="domain" description="Tail specific protease" evidence="1">
    <location>
        <begin position="4"/>
        <end position="84"/>
    </location>
</feature>
<proteinExistence type="predicted"/>
<evidence type="ECO:0000313" key="2">
    <source>
        <dbReference type="EMBL" id="MPM83311.1"/>
    </source>
</evidence>
<comment type="caution">
    <text evidence="2">The sequence shown here is derived from an EMBL/GenBank/DDBJ whole genome shotgun (WGS) entry which is preliminary data.</text>
</comment>
<dbReference type="InterPro" id="IPR005151">
    <property type="entry name" value="Tail-specific_protease"/>
</dbReference>
<dbReference type="SUPFAM" id="SSF52096">
    <property type="entry name" value="ClpP/crotonase"/>
    <property type="match status" value="1"/>
</dbReference>
<reference evidence="2" key="1">
    <citation type="submission" date="2019-08" db="EMBL/GenBank/DDBJ databases">
        <authorList>
            <person name="Kucharzyk K."/>
            <person name="Murdoch R.W."/>
            <person name="Higgins S."/>
            <person name="Loffler F."/>
        </authorList>
    </citation>
    <scope>NUCLEOTIDE SEQUENCE</scope>
</reference>
<dbReference type="InterPro" id="IPR029045">
    <property type="entry name" value="ClpP/crotonase-like_dom_sf"/>
</dbReference>
<dbReference type="AlphaFoldDB" id="A0A645D2C0"/>
<protein>
    <recommendedName>
        <fullName evidence="1">Tail specific protease domain-containing protein</fullName>
    </recommendedName>
</protein>
<dbReference type="EMBL" id="VSSQ01032139">
    <property type="protein sequence ID" value="MPM83311.1"/>
    <property type="molecule type" value="Genomic_DNA"/>
</dbReference>
<organism evidence="2">
    <name type="scientific">bioreactor metagenome</name>
    <dbReference type="NCBI Taxonomy" id="1076179"/>
    <lineage>
        <taxon>unclassified sequences</taxon>
        <taxon>metagenomes</taxon>
        <taxon>ecological metagenomes</taxon>
    </lineage>
</organism>
<dbReference type="GO" id="GO:0006508">
    <property type="term" value="P:proteolysis"/>
    <property type="evidence" value="ECO:0007669"/>
    <property type="project" value="InterPro"/>
</dbReference>
<accession>A0A645D2C0</accession>